<feature type="transmembrane region" description="Helical" evidence="1">
    <location>
        <begin position="386"/>
        <end position="405"/>
    </location>
</feature>
<keyword evidence="1" id="KW-0472">Membrane</keyword>
<feature type="transmembrane region" description="Helical" evidence="1">
    <location>
        <begin position="537"/>
        <end position="554"/>
    </location>
</feature>
<dbReference type="OrthoDB" id="3805529at2"/>
<feature type="transmembrane region" description="Helical" evidence="1">
    <location>
        <begin position="411"/>
        <end position="435"/>
    </location>
</feature>
<dbReference type="GeneID" id="92716054"/>
<evidence type="ECO:0000313" key="3">
    <source>
        <dbReference type="Proteomes" id="UP000320585"/>
    </source>
</evidence>
<dbReference type="InterPro" id="IPR043748">
    <property type="entry name" value="DUF5693"/>
</dbReference>
<feature type="transmembrane region" description="Helical" evidence="1">
    <location>
        <begin position="646"/>
        <end position="667"/>
    </location>
</feature>
<dbReference type="KEGG" id="dho:Dia5BBH33_08330"/>
<evidence type="ECO:0008006" key="4">
    <source>
        <dbReference type="Google" id="ProtNLM"/>
    </source>
</evidence>
<dbReference type="EMBL" id="AP019697">
    <property type="protein sequence ID" value="BBK24898.1"/>
    <property type="molecule type" value="Genomic_DNA"/>
</dbReference>
<sequence>MKAMHSGFVKVLTVLICIGAIAAGMISLQRNHVETAARTVEMVYDYNNIIDSASVEKKTPDELFSLYKQSGITSLAVYDETPEKLVNHNYLKVYRGSDFAFRNPSEAGRIDKDKIYIQQGSEDNSAEYFGEVKEHLNALLRPEDLEEHQIAGTDTLEVNGAYDKFMTMPLGIFKQSIKNAAAKGFYVVVRPSNIPHVTQDDVQLFLDAVSSSDKVSAVIFQGKEALGYKSQLKYLAGGLQKLKIPVVLIEAQNQLGFERQDGILDLARYMDYDVVRLYAMSKDELIKISPDEAASRFYISDIERNIRMNLFPSYKFAADGKTLSETNAEYISDVKQRLEEHGFSVGKASIMEPYFPNSIVRAIAMAGAASLCVLAFVLIFPAAFKFGYVIEIAVLLLTQGLFWLTHSVLPLQMLALGCAVCTPVVVVSLFLEYCIKQKNKAFSEIGWGRLFVESVAILWIAGILSLIGALFISGLLGDIRFLLEMQIFRGVKVTFLLPIILVSIIYIQKFPFFGHVVASDRDFVQFVKKFCSVQIKLGLLAGLGILAIVGYVFIGRSGNNGAPIPAFEIALRRFLEDTMYARPREKEFLFGHPAILLSLAALYRKWPQILHYLLILAVTIGQGSMVETFAHMRSPFILSFIRGLDGLAAGTLSMVAALLGVMILARITKFFGERYGKL</sequence>
<gene>
    <name evidence="2" type="ORF">Dia5BBH33_08330</name>
</gene>
<dbReference type="RefSeq" id="WP_143332438.1">
    <property type="nucleotide sequence ID" value="NZ_AP019697.1"/>
</dbReference>
<feature type="transmembrane region" description="Helical" evidence="1">
    <location>
        <begin position="456"/>
        <end position="475"/>
    </location>
</feature>
<feature type="transmembrane region" description="Helical" evidence="1">
    <location>
        <begin position="359"/>
        <end position="379"/>
    </location>
</feature>
<organism evidence="2 3">
    <name type="scientific">Dialister hominis</name>
    <dbReference type="NCBI Taxonomy" id="2582419"/>
    <lineage>
        <taxon>Bacteria</taxon>
        <taxon>Bacillati</taxon>
        <taxon>Bacillota</taxon>
        <taxon>Negativicutes</taxon>
        <taxon>Veillonellales</taxon>
        <taxon>Veillonellaceae</taxon>
        <taxon>Dialister</taxon>
    </lineage>
</organism>
<evidence type="ECO:0000313" key="2">
    <source>
        <dbReference type="EMBL" id="BBK24898.1"/>
    </source>
</evidence>
<name>A0A8E4G0C1_9FIRM</name>
<feature type="transmembrane region" description="Helical" evidence="1">
    <location>
        <begin position="588"/>
        <end position="603"/>
    </location>
</feature>
<keyword evidence="1" id="KW-0812">Transmembrane</keyword>
<accession>A0A8E4G0C1</accession>
<dbReference type="AlphaFoldDB" id="A0A8E4G0C1"/>
<proteinExistence type="predicted"/>
<evidence type="ECO:0000256" key="1">
    <source>
        <dbReference type="SAM" id="Phobius"/>
    </source>
</evidence>
<keyword evidence="3" id="KW-1185">Reference proteome</keyword>
<reference evidence="3" key="1">
    <citation type="submission" date="2019-05" db="EMBL/GenBank/DDBJ databases">
        <title>Complete genome sequencing of Dialister sp. strain 5BBH33.</title>
        <authorList>
            <person name="Sakamoto M."/>
            <person name="Murakami T."/>
            <person name="Mori H."/>
        </authorList>
    </citation>
    <scope>NUCLEOTIDE SEQUENCE [LARGE SCALE GENOMIC DNA]</scope>
    <source>
        <strain evidence="3">5BBH33</strain>
    </source>
</reference>
<keyword evidence="1" id="KW-1133">Transmembrane helix</keyword>
<feature type="transmembrane region" description="Helical" evidence="1">
    <location>
        <begin position="610"/>
        <end position="626"/>
    </location>
</feature>
<feature type="transmembrane region" description="Helical" evidence="1">
    <location>
        <begin position="495"/>
        <end position="517"/>
    </location>
</feature>
<dbReference type="Pfam" id="PF18949">
    <property type="entry name" value="DUF5693"/>
    <property type="match status" value="1"/>
</dbReference>
<protein>
    <recommendedName>
        <fullName evidence="4">Beta-carotene 15,15'-monooxygenase</fullName>
    </recommendedName>
</protein>
<dbReference type="Proteomes" id="UP000320585">
    <property type="component" value="Chromosome"/>
</dbReference>